<feature type="non-terminal residue" evidence="2">
    <location>
        <position position="232"/>
    </location>
</feature>
<feature type="compositionally biased region" description="Basic and acidic residues" evidence="1">
    <location>
        <begin position="54"/>
        <end position="93"/>
    </location>
</feature>
<organism evidence="2 3">
    <name type="scientific">Acaulospora morrowiae</name>
    <dbReference type="NCBI Taxonomy" id="94023"/>
    <lineage>
        <taxon>Eukaryota</taxon>
        <taxon>Fungi</taxon>
        <taxon>Fungi incertae sedis</taxon>
        <taxon>Mucoromycota</taxon>
        <taxon>Glomeromycotina</taxon>
        <taxon>Glomeromycetes</taxon>
        <taxon>Diversisporales</taxon>
        <taxon>Acaulosporaceae</taxon>
        <taxon>Acaulospora</taxon>
    </lineage>
</organism>
<comment type="caution">
    <text evidence="2">The sequence shown here is derived from an EMBL/GenBank/DDBJ whole genome shotgun (WGS) entry which is preliminary data.</text>
</comment>
<evidence type="ECO:0000313" key="3">
    <source>
        <dbReference type="Proteomes" id="UP000789342"/>
    </source>
</evidence>
<dbReference type="Proteomes" id="UP000789342">
    <property type="component" value="Unassembled WGS sequence"/>
</dbReference>
<sequence length="232" mass="26401">TKDGLWIDPDFDDDEDDFESDHGVDSNLTSKSDTSNPTSTSTSIDTPLTSVKDLYYEKVESPINKSNERKNSKRSSYSEKVESPGIKTNERRNSTRSSTASRPSESSGQFHIHDRKVSDAPVIVDSPMPIDERHSLNVLALNSPANSMDKNFRLEYEILQDTLEKSRSATQRNLDIINKVYKILDQWENVTDSLLIKRIETLCITMEIKPKDLLTIFEENPTESPDYYFVIG</sequence>
<name>A0A9N9P205_9GLOM</name>
<protein>
    <submittedName>
        <fullName evidence="2">13531_t:CDS:1</fullName>
    </submittedName>
</protein>
<keyword evidence="3" id="KW-1185">Reference proteome</keyword>
<feature type="compositionally biased region" description="Acidic residues" evidence="1">
    <location>
        <begin position="9"/>
        <end position="19"/>
    </location>
</feature>
<feature type="compositionally biased region" description="Low complexity" evidence="1">
    <location>
        <begin position="29"/>
        <end position="50"/>
    </location>
</feature>
<evidence type="ECO:0000256" key="1">
    <source>
        <dbReference type="SAM" id="MobiDB-lite"/>
    </source>
</evidence>
<feature type="non-terminal residue" evidence="2">
    <location>
        <position position="1"/>
    </location>
</feature>
<dbReference type="AlphaFoldDB" id="A0A9N9P205"/>
<accession>A0A9N9P205</accession>
<proteinExistence type="predicted"/>
<evidence type="ECO:0000313" key="2">
    <source>
        <dbReference type="EMBL" id="CAG8777063.1"/>
    </source>
</evidence>
<gene>
    <name evidence="2" type="ORF">AMORRO_LOCUS17009</name>
</gene>
<reference evidence="2" key="1">
    <citation type="submission" date="2021-06" db="EMBL/GenBank/DDBJ databases">
        <authorList>
            <person name="Kallberg Y."/>
            <person name="Tangrot J."/>
            <person name="Rosling A."/>
        </authorList>
    </citation>
    <scope>NUCLEOTIDE SEQUENCE</scope>
    <source>
        <strain evidence="2">CL551</strain>
    </source>
</reference>
<feature type="region of interest" description="Disordered" evidence="1">
    <location>
        <begin position="1"/>
        <end position="118"/>
    </location>
</feature>
<dbReference type="EMBL" id="CAJVPV010049993">
    <property type="protein sequence ID" value="CAG8777063.1"/>
    <property type="molecule type" value="Genomic_DNA"/>
</dbReference>
<feature type="compositionally biased region" description="Low complexity" evidence="1">
    <location>
        <begin position="95"/>
        <end position="107"/>
    </location>
</feature>